<dbReference type="GO" id="GO:0005840">
    <property type="term" value="C:ribosome"/>
    <property type="evidence" value="ECO:0007669"/>
    <property type="project" value="UniProtKB-KW"/>
</dbReference>
<keyword evidence="2 5" id="KW-0689">Ribosomal protein</keyword>
<dbReference type="GO" id="GO:0003735">
    <property type="term" value="F:structural constituent of ribosome"/>
    <property type="evidence" value="ECO:0007669"/>
    <property type="project" value="InterPro"/>
</dbReference>
<dbReference type="PANTHER" id="PTHR39080:SF1">
    <property type="entry name" value="LARGE RIBOSOMAL SUBUNIT PROTEIN BL28A"/>
    <property type="match status" value="1"/>
</dbReference>
<keyword evidence="7" id="KW-1185">Reference proteome</keyword>
<dbReference type="NCBIfam" id="TIGR00009">
    <property type="entry name" value="L28"/>
    <property type="match status" value="1"/>
</dbReference>
<dbReference type="InterPro" id="IPR034704">
    <property type="entry name" value="Ribosomal_bL28/bL31-like_sf"/>
</dbReference>
<keyword evidence="3 5" id="KW-0687">Ribonucleoprotein</keyword>
<dbReference type="Proteomes" id="UP000469346">
    <property type="component" value="Unassembled WGS sequence"/>
</dbReference>
<comment type="similarity">
    <text evidence="1 5">Belongs to the bacterial ribosomal protein bL28 family.</text>
</comment>
<dbReference type="GO" id="GO:1990904">
    <property type="term" value="C:ribonucleoprotein complex"/>
    <property type="evidence" value="ECO:0007669"/>
    <property type="project" value="UniProtKB-KW"/>
</dbReference>
<comment type="caution">
    <text evidence="6">The sequence shown here is derived from an EMBL/GenBank/DDBJ whole genome shotgun (WGS) entry which is preliminary data.</text>
</comment>
<evidence type="ECO:0000313" key="6">
    <source>
        <dbReference type="EMBL" id="NDY41462.1"/>
    </source>
</evidence>
<evidence type="ECO:0000256" key="2">
    <source>
        <dbReference type="ARBA" id="ARBA00022980"/>
    </source>
</evidence>
<evidence type="ECO:0000256" key="5">
    <source>
        <dbReference type="HAMAP-Rule" id="MF_00373"/>
    </source>
</evidence>
<name>A0A6N9TJM8_DISTH</name>
<dbReference type="EMBL" id="JAAGRR010000005">
    <property type="protein sequence ID" value="NDY41462.1"/>
    <property type="molecule type" value="Genomic_DNA"/>
</dbReference>
<dbReference type="Pfam" id="PF00830">
    <property type="entry name" value="Ribosomal_L28"/>
    <property type="match status" value="1"/>
</dbReference>
<proteinExistence type="inferred from homology"/>
<dbReference type="PANTHER" id="PTHR39080">
    <property type="entry name" value="50S RIBOSOMAL PROTEIN L28"/>
    <property type="match status" value="1"/>
</dbReference>
<dbReference type="RefSeq" id="WP_163297620.1">
    <property type="nucleotide sequence ID" value="NZ_JAAGRR010000005.1"/>
</dbReference>
<accession>A0A6N9TJM8</accession>
<evidence type="ECO:0000256" key="1">
    <source>
        <dbReference type="ARBA" id="ARBA00008760"/>
    </source>
</evidence>
<organism evidence="6 7">
    <name type="scientific">Dissulfurirhabdus thermomarina</name>
    <dbReference type="NCBI Taxonomy" id="1765737"/>
    <lineage>
        <taxon>Bacteria</taxon>
        <taxon>Deltaproteobacteria</taxon>
        <taxon>Dissulfurirhabdaceae</taxon>
        <taxon>Dissulfurirhabdus</taxon>
    </lineage>
</organism>
<gene>
    <name evidence="5 6" type="primary">rpmB</name>
    <name evidence="6" type="ORF">G3N55_01165</name>
</gene>
<dbReference type="InterPro" id="IPR001383">
    <property type="entry name" value="Ribosomal_bL28_bact-type"/>
</dbReference>
<evidence type="ECO:0000256" key="3">
    <source>
        <dbReference type="ARBA" id="ARBA00023274"/>
    </source>
</evidence>
<protein>
    <recommendedName>
        <fullName evidence="4 5">Large ribosomal subunit protein bL28</fullName>
    </recommendedName>
</protein>
<dbReference type="Gene3D" id="2.20.150.30">
    <property type="match status" value="1"/>
</dbReference>
<evidence type="ECO:0000313" key="7">
    <source>
        <dbReference type="Proteomes" id="UP000469346"/>
    </source>
</evidence>
<evidence type="ECO:0000256" key="4">
    <source>
        <dbReference type="ARBA" id="ARBA00035174"/>
    </source>
</evidence>
<dbReference type="Gene3D" id="2.30.170.40">
    <property type="entry name" value="Ribosomal protein L28/L24"/>
    <property type="match status" value="1"/>
</dbReference>
<dbReference type="AlphaFoldDB" id="A0A6N9TJM8"/>
<sequence length="64" mass="7233">MAKVCDICGKGPVTGNNVSHANNHTRRRWLPNLQRVRAVVDGRPRRIRVCTRCIRTGRVTKPLA</sequence>
<dbReference type="InterPro" id="IPR037147">
    <property type="entry name" value="Ribosomal_bL28_sf"/>
</dbReference>
<reference evidence="6 7" key="1">
    <citation type="submission" date="2020-02" db="EMBL/GenBank/DDBJ databases">
        <title>Comparative genomics of sulfur disproportionating microorganisms.</title>
        <authorList>
            <person name="Ward L.M."/>
            <person name="Bertran E."/>
            <person name="Johnston D.T."/>
        </authorList>
    </citation>
    <scope>NUCLEOTIDE SEQUENCE [LARGE SCALE GENOMIC DNA]</scope>
    <source>
        <strain evidence="6 7">DSM 100025</strain>
    </source>
</reference>
<dbReference type="SUPFAM" id="SSF143800">
    <property type="entry name" value="L28p-like"/>
    <property type="match status" value="1"/>
</dbReference>
<dbReference type="GO" id="GO:0006412">
    <property type="term" value="P:translation"/>
    <property type="evidence" value="ECO:0007669"/>
    <property type="project" value="UniProtKB-UniRule"/>
</dbReference>
<dbReference type="InterPro" id="IPR026569">
    <property type="entry name" value="Ribosomal_bL28"/>
</dbReference>
<dbReference type="HAMAP" id="MF_00373">
    <property type="entry name" value="Ribosomal_bL28"/>
    <property type="match status" value="1"/>
</dbReference>
<dbReference type="InterPro" id="IPR050096">
    <property type="entry name" value="Bacterial_rp_bL28"/>
</dbReference>